<evidence type="ECO:0000313" key="1">
    <source>
        <dbReference type="EMBL" id="MBC3875186.1"/>
    </source>
</evidence>
<evidence type="ECO:0000313" key="2">
    <source>
        <dbReference type="Proteomes" id="UP000624279"/>
    </source>
</evidence>
<reference evidence="1 2" key="1">
    <citation type="submission" date="2020-08" db="EMBL/GenBank/DDBJ databases">
        <title>Novel species isolated from subtropical streams in China.</title>
        <authorList>
            <person name="Lu H."/>
        </authorList>
    </citation>
    <scope>NUCLEOTIDE SEQUENCE [LARGE SCALE GENOMIC DNA]</scope>
    <source>
        <strain evidence="1 2">LX15W</strain>
    </source>
</reference>
<dbReference type="EMBL" id="JACOGA010000016">
    <property type="protein sequence ID" value="MBC3875186.1"/>
    <property type="molecule type" value="Genomic_DNA"/>
</dbReference>
<dbReference type="Pfam" id="PF13540">
    <property type="entry name" value="RCC1_2"/>
    <property type="match status" value="1"/>
</dbReference>
<accession>A0ABR6YF70</accession>
<name>A0ABR6YF70_9BURK</name>
<comment type="caution">
    <text evidence="1">The sequence shown here is derived from an EMBL/GenBank/DDBJ whole genome shotgun (WGS) entry which is preliminary data.</text>
</comment>
<sequence length="244" mass="27705">MRKITVILVFFCIIDVIVLQQKSRTRTKIVTAVSASSIPEVPAFVATHRPGLLSVANDHIVFLSEEDKVYGWGNNSERQLGADYHGDLPGAIPLGNPDHVLAVHTGSTASYLITEDAQLWRRGFADVENHLTTKFGEYLPIFNGKRWRKVEEHWGLVTGIDSNGQLWAWRDADFFNGNLDAQGKREAFAVELKAMSVARDWLDFCVGEGLLKGKRWTRAIIRWQNRRSYAAADHDQRTEKWQDQ</sequence>
<dbReference type="InterPro" id="IPR009091">
    <property type="entry name" value="RCC1/BLIP-II"/>
</dbReference>
<dbReference type="SUPFAM" id="SSF50985">
    <property type="entry name" value="RCC1/BLIP-II"/>
    <property type="match status" value="1"/>
</dbReference>
<proteinExistence type="predicted"/>
<protein>
    <recommendedName>
        <fullName evidence="3">Regulator of chromosome condensation (RCC1) repeat-containing protein</fullName>
    </recommendedName>
</protein>
<dbReference type="Proteomes" id="UP000624279">
    <property type="component" value="Unassembled WGS sequence"/>
</dbReference>
<gene>
    <name evidence="1" type="ORF">H8K55_16485</name>
</gene>
<organism evidence="1 2">
    <name type="scientific">Undibacterium flavidum</name>
    <dbReference type="NCBI Taxonomy" id="2762297"/>
    <lineage>
        <taxon>Bacteria</taxon>
        <taxon>Pseudomonadati</taxon>
        <taxon>Pseudomonadota</taxon>
        <taxon>Betaproteobacteria</taxon>
        <taxon>Burkholderiales</taxon>
        <taxon>Oxalobacteraceae</taxon>
        <taxon>Undibacterium</taxon>
    </lineage>
</organism>
<dbReference type="Gene3D" id="2.130.10.30">
    <property type="entry name" value="Regulator of chromosome condensation 1/beta-lactamase-inhibitor protein II"/>
    <property type="match status" value="1"/>
</dbReference>
<dbReference type="PROSITE" id="PS50012">
    <property type="entry name" value="RCC1_3"/>
    <property type="match status" value="1"/>
</dbReference>
<dbReference type="InterPro" id="IPR000408">
    <property type="entry name" value="Reg_chr_condens"/>
</dbReference>
<dbReference type="RefSeq" id="WP_186943158.1">
    <property type="nucleotide sequence ID" value="NZ_JACOGA010000016.1"/>
</dbReference>
<evidence type="ECO:0008006" key="3">
    <source>
        <dbReference type="Google" id="ProtNLM"/>
    </source>
</evidence>
<keyword evidence="2" id="KW-1185">Reference proteome</keyword>